<feature type="region of interest" description="Disordered" evidence="1">
    <location>
        <begin position="1"/>
        <end position="25"/>
    </location>
</feature>
<evidence type="ECO:0000256" key="1">
    <source>
        <dbReference type="SAM" id="MobiDB-lite"/>
    </source>
</evidence>
<proteinExistence type="predicted"/>
<keyword evidence="3" id="KW-1185">Reference proteome</keyword>
<dbReference type="EMBL" id="OX395129">
    <property type="protein sequence ID" value="CAI5771791.1"/>
    <property type="molecule type" value="Genomic_DNA"/>
</dbReference>
<evidence type="ECO:0000313" key="2">
    <source>
        <dbReference type="EMBL" id="CAI5771791.1"/>
    </source>
</evidence>
<feature type="compositionally biased region" description="Polar residues" evidence="1">
    <location>
        <begin position="1"/>
        <end position="11"/>
    </location>
</feature>
<sequence length="97" mass="10774">ASGEQGRTSSGEGEALEMRTSSSCQSNVKVLTVQLKQSDVFQSSFSKHLPKHITWEQWHMLGSLPMSRVRRECQDGVNRRGQNLKKVVKSESSLAIG</sequence>
<accession>A0AA35P173</accession>
<dbReference type="AlphaFoldDB" id="A0AA35P173"/>
<feature type="non-terminal residue" evidence="2">
    <location>
        <position position="1"/>
    </location>
</feature>
<gene>
    <name evidence="2" type="ORF">PODLI_1B012534</name>
</gene>
<dbReference type="Proteomes" id="UP001178461">
    <property type="component" value="Chromosome 4"/>
</dbReference>
<protein>
    <submittedName>
        <fullName evidence="2">Uncharacterized protein</fullName>
    </submittedName>
</protein>
<name>A0AA35P173_9SAUR</name>
<evidence type="ECO:0000313" key="3">
    <source>
        <dbReference type="Proteomes" id="UP001178461"/>
    </source>
</evidence>
<organism evidence="2 3">
    <name type="scientific">Podarcis lilfordi</name>
    <name type="common">Lilford's wall lizard</name>
    <dbReference type="NCBI Taxonomy" id="74358"/>
    <lineage>
        <taxon>Eukaryota</taxon>
        <taxon>Metazoa</taxon>
        <taxon>Chordata</taxon>
        <taxon>Craniata</taxon>
        <taxon>Vertebrata</taxon>
        <taxon>Euteleostomi</taxon>
        <taxon>Lepidosauria</taxon>
        <taxon>Squamata</taxon>
        <taxon>Bifurcata</taxon>
        <taxon>Unidentata</taxon>
        <taxon>Episquamata</taxon>
        <taxon>Laterata</taxon>
        <taxon>Lacertibaenia</taxon>
        <taxon>Lacertidae</taxon>
        <taxon>Podarcis</taxon>
    </lineage>
</organism>
<reference evidence="2" key="1">
    <citation type="submission" date="2022-12" db="EMBL/GenBank/DDBJ databases">
        <authorList>
            <person name="Alioto T."/>
            <person name="Alioto T."/>
            <person name="Gomez Garrido J."/>
        </authorList>
    </citation>
    <scope>NUCLEOTIDE SEQUENCE</scope>
</reference>